<keyword evidence="2" id="KW-1185">Reference proteome</keyword>
<accession>A0A562RMJ5</accession>
<comment type="caution">
    <text evidence="1">The sequence shown here is derived from an EMBL/GenBank/DDBJ whole genome shotgun (WGS) entry which is preliminary data.</text>
</comment>
<proteinExistence type="predicted"/>
<dbReference type="AlphaFoldDB" id="A0A562RMJ5"/>
<evidence type="ECO:0000313" key="2">
    <source>
        <dbReference type="Proteomes" id="UP000318431"/>
    </source>
</evidence>
<name>A0A562RMJ5_9BURK</name>
<dbReference type="Proteomes" id="UP000318431">
    <property type="component" value="Unassembled WGS sequence"/>
</dbReference>
<dbReference type="EMBL" id="VLLB01000001">
    <property type="protein sequence ID" value="TWI70103.1"/>
    <property type="molecule type" value="Genomic_DNA"/>
</dbReference>
<organism evidence="1 2">
    <name type="scientific">Pseudoduganella lurida</name>
    <dbReference type="NCBI Taxonomy" id="1036180"/>
    <lineage>
        <taxon>Bacteria</taxon>
        <taxon>Pseudomonadati</taxon>
        <taxon>Pseudomonadota</taxon>
        <taxon>Betaproteobacteria</taxon>
        <taxon>Burkholderiales</taxon>
        <taxon>Oxalobacteraceae</taxon>
        <taxon>Telluria group</taxon>
        <taxon>Pseudoduganella</taxon>
    </lineage>
</organism>
<dbReference type="InterPro" id="IPR021333">
    <property type="entry name" value="DUF2946"/>
</dbReference>
<evidence type="ECO:0000313" key="1">
    <source>
        <dbReference type="EMBL" id="TWI70103.1"/>
    </source>
</evidence>
<evidence type="ECO:0008006" key="3">
    <source>
        <dbReference type="Google" id="ProtNLM"/>
    </source>
</evidence>
<sequence length="186" mass="19391">MINKMRTACARNAGRHAGSERARAAVQAIIGGMKTPAKRLLTVWLACCAILLNALVPAVSHAFAAASGPQHTWEICLNDGTTLSGTGELDHALFLQLTDRSRPLPGGVAIGGHDQAGAHASDHADKLMADCAYCLPHAGSVGLPPSAPLVLPSLTAGTVKPYLFYHAPRPLQAWTAAQPRGPPRDA</sequence>
<reference evidence="1 2" key="1">
    <citation type="journal article" date="2015" name="Stand. Genomic Sci.">
        <title>Genomic Encyclopedia of Bacterial and Archaeal Type Strains, Phase III: the genomes of soil and plant-associated and newly described type strains.</title>
        <authorList>
            <person name="Whitman W.B."/>
            <person name="Woyke T."/>
            <person name="Klenk H.P."/>
            <person name="Zhou Y."/>
            <person name="Lilburn T.G."/>
            <person name="Beck B.J."/>
            <person name="De Vos P."/>
            <person name="Vandamme P."/>
            <person name="Eisen J.A."/>
            <person name="Garrity G."/>
            <person name="Hugenholtz P."/>
            <person name="Kyrpides N.C."/>
        </authorList>
    </citation>
    <scope>NUCLEOTIDE SEQUENCE [LARGE SCALE GENOMIC DNA]</scope>
    <source>
        <strain evidence="1 2">CGMCC 1.10822</strain>
    </source>
</reference>
<gene>
    <name evidence="1" type="ORF">IP91_01183</name>
</gene>
<dbReference type="Pfam" id="PF11162">
    <property type="entry name" value="DUF2946"/>
    <property type="match status" value="1"/>
</dbReference>
<protein>
    <recommendedName>
        <fullName evidence="3">DUF2946 domain-containing protein</fullName>
    </recommendedName>
</protein>